<evidence type="ECO:0000313" key="3">
    <source>
        <dbReference type="EMBL" id="VEL33561.1"/>
    </source>
</evidence>
<dbReference type="Gene3D" id="2.60.120.200">
    <property type="match status" value="1"/>
</dbReference>
<protein>
    <recommendedName>
        <fullName evidence="5">Laminin G domain-containing protein</fullName>
    </recommendedName>
</protein>
<gene>
    <name evidence="3" type="ORF">PXEA_LOCUS27001</name>
</gene>
<name>A0A3S5B0Z6_9PLAT</name>
<dbReference type="SUPFAM" id="SSF49899">
    <property type="entry name" value="Concanavalin A-like lectins/glucanases"/>
    <property type="match status" value="1"/>
</dbReference>
<sequence>MIIVVRYNLGTGQHILMEPDINIADGSRHVVRFERIGALALLQIDAGMVRIANPSESGPNTQVNNDMQDAQDLNAVSSSSEPGVLIHAMSNRMSRCPDINTRLQDCQVGLVPEDIVRPMIVYKDSRTGRILETKKEQPGLGHIKNTKFITKEQLLVDSDVHKHHMNNRLISDNKEKEEISTEQFLDDITRSSESKLVMMQQLPGEEDVYKNQGRSDVVEQARRFEEIAESKLRQKVDRKKQVIQSGRGNKSDILELPNIRGENGGKMDLDLEPTSRQAHSSSTESRKLAEYESTDKRHIKESLFSAAGLVNIWLVIALTSSGVFMLFGLTCAVYRCRRFRDEGTYDVDESLAYRDPGGKCLKQKKETSTEEDTIDLRVLKKEGNARNLKDVQTDSHTFKVS</sequence>
<organism evidence="3 4">
    <name type="scientific">Protopolystoma xenopodis</name>
    <dbReference type="NCBI Taxonomy" id="117903"/>
    <lineage>
        <taxon>Eukaryota</taxon>
        <taxon>Metazoa</taxon>
        <taxon>Spiralia</taxon>
        <taxon>Lophotrochozoa</taxon>
        <taxon>Platyhelminthes</taxon>
        <taxon>Monogenea</taxon>
        <taxon>Polyopisthocotylea</taxon>
        <taxon>Polystomatidea</taxon>
        <taxon>Polystomatidae</taxon>
        <taxon>Protopolystoma</taxon>
    </lineage>
</organism>
<keyword evidence="2" id="KW-0812">Transmembrane</keyword>
<accession>A0A3S5B0Z6</accession>
<keyword evidence="2" id="KW-0472">Membrane</keyword>
<evidence type="ECO:0000313" key="4">
    <source>
        <dbReference type="Proteomes" id="UP000784294"/>
    </source>
</evidence>
<feature type="compositionally biased region" description="Polar residues" evidence="1">
    <location>
        <begin position="274"/>
        <end position="283"/>
    </location>
</feature>
<comment type="caution">
    <text evidence="3">The sequence shown here is derived from an EMBL/GenBank/DDBJ whole genome shotgun (WGS) entry which is preliminary data.</text>
</comment>
<evidence type="ECO:0000256" key="1">
    <source>
        <dbReference type="SAM" id="MobiDB-lite"/>
    </source>
</evidence>
<feature type="region of interest" description="Disordered" evidence="1">
    <location>
        <begin position="253"/>
        <end position="292"/>
    </location>
</feature>
<proteinExistence type="predicted"/>
<evidence type="ECO:0008006" key="5">
    <source>
        <dbReference type="Google" id="ProtNLM"/>
    </source>
</evidence>
<evidence type="ECO:0000256" key="2">
    <source>
        <dbReference type="SAM" id="Phobius"/>
    </source>
</evidence>
<feature type="transmembrane region" description="Helical" evidence="2">
    <location>
        <begin position="312"/>
        <end position="334"/>
    </location>
</feature>
<keyword evidence="4" id="KW-1185">Reference proteome</keyword>
<keyword evidence="2" id="KW-1133">Transmembrane helix</keyword>
<dbReference type="Proteomes" id="UP000784294">
    <property type="component" value="Unassembled WGS sequence"/>
</dbReference>
<dbReference type="EMBL" id="CAAALY010246002">
    <property type="protein sequence ID" value="VEL33561.1"/>
    <property type="molecule type" value="Genomic_DNA"/>
</dbReference>
<dbReference type="AlphaFoldDB" id="A0A3S5B0Z6"/>
<reference evidence="3" key="1">
    <citation type="submission" date="2018-11" db="EMBL/GenBank/DDBJ databases">
        <authorList>
            <consortium name="Pathogen Informatics"/>
        </authorList>
    </citation>
    <scope>NUCLEOTIDE SEQUENCE</scope>
</reference>
<dbReference type="OrthoDB" id="6275838at2759"/>
<dbReference type="InterPro" id="IPR013320">
    <property type="entry name" value="ConA-like_dom_sf"/>
</dbReference>